<dbReference type="InterPro" id="IPR038923">
    <property type="entry name" value="Centrobin"/>
</dbReference>
<sequence length="562" mass="64711">ARGRHRRSEPEPASAKAKLLTAEHGTRSASSDLGELAEEMSHRLSARVGNMTSGKTGSRHISEIELVRSHLQNMLKISQNLSFRGGAVSPTLPDQRNHNDSFESDSTSALLSAKPYQEVSSSPPSSLLELDQAALFPRYSRARSGQTASNEYQILRESLDKERTRRKHCEKQIQADQNKILELQQQLAVAVAADKKKDIMIEQLDKTLVKVVEGWKKHEAEKSEAFRKLQEEKEAGERARRKQQQEALDCEQRLCRADETLEKVQQQQKAELERVRASLEEDRRRLQGTLEAEANRAAKMLAERDEARSGRLREQGRLEGLQARLAEQQEDWSHRERELGHRSAEREEELRQRLKEEQDTAQAEAQRAQDSQRVLSSVQAEVQRLQLEVDQARRERDNLQVDLSLLRARSESQQAQSEAELQLALEQRVTERLASVHEESARQSAAQREQHRKQIVELSAQHERDLGKHLADFRADLQEREERYRRAAEEYEIRLGESQEQTQRLVMGTRKLEAQQGEMVTKLQAMMQEYWTEALRVLATDKTAVPPPRPWQQQLPDRDYPP</sequence>
<dbReference type="AlphaFoldDB" id="V9KSH9"/>
<feature type="region of interest" description="Disordered" evidence="2">
    <location>
        <begin position="541"/>
        <end position="562"/>
    </location>
</feature>
<dbReference type="GO" id="GO:1902017">
    <property type="term" value="P:regulation of cilium assembly"/>
    <property type="evidence" value="ECO:0007669"/>
    <property type="project" value="InterPro"/>
</dbReference>
<organism evidence="3">
    <name type="scientific">Callorhinchus milii</name>
    <name type="common">Ghost shark</name>
    <dbReference type="NCBI Taxonomy" id="7868"/>
    <lineage>
        <taxon>Eukaryota</taxon>
        <taxon>Metazoa</taxon>
        <taxon>Chordata</taxon>
        <taxon>Craniata</taxon>
        <taxon>Vertebrata</taxon>
        <taxon>Chondrichthyes</taxon>
        <taxon>Holocephali</taxon>
        <taxon>Chimaeriformes</taxon>
        <taxon>Callorhinchidae</taxon>
        <taxon>Callorhinchus</taxon>
    </lineage>
</organism>
<feature type="compositionally biased region" description="Polar residues" evidence="2">
    <location>
        <begin position="360"/>
        <end position="373"/>
    </location>
</feature>
<feature type="region of interest" description="Disordered" evidence="2">
    <location>
        <begin position="1"/>
        <end position="41"/>
    </location>
</feature>
<proteinExistence type="evidence at transcript level"/>
<evidence type="ECO:0000256" key="2">
    <source>
        <dbReference type="SAM" id="MobiDB-lite"/>
    </source>
</evidence>
<feature type="coiled-coil region" evidence="1">
    <location>
        <begin position="159"/>
        <end position="186"/>
    </location>
</feature>
<reference evidence="3" key="1">
    <citation type="journal article" date="2014" name="Nature">
        <title>Elephant shark genome provides unique insights into gnathostome evolution.</title>
        <authorList>
            <consortium name="International Elephant Shark Genome Sequencing Consortium"/>
            <person name="Venkatesh B."/>
            <person name="Lee A.P."/>
            <person name="Ravi V."/>
            <person name="Maurya A.K."/>
            <person name="Lian M.M."/>
            <person name="Swann J.B."/>
            <person name="Ohta Y."/>
            <person name="Flajnik M.F."/>
            <person name="Sutoh Y."/>
            <person name="Kasahara M."/>
            <person name="Hoon S."/>
            <person name="Gangu V."/>
            <person name="Roy S.W."/>
            <person name="Irimia M."/>
            <person name="Korzh V."/>
            <person name="Kondrychyn I."/>
            <person name="Lim Z.W."/>
            <person name="Tay B.H."/>
            <person name="Tohari S."/>
            <person name="Kong K.W."/>
            <person name="Ho S."/>
            <person name="Lorente-Galdos B."/>
            <person name="Quilez J."/>
            <person name="Marques-Bonet T."/>
            <person name="Raney B.J."/>
            <person name="Ingham P.W."/>
            <person name="Tay A."/>
            <person name="Hillier L.W."/>
            <person name="Minx P."/>
            <person name="Boehm T."/>
            <person name="Wilson R.K."/>
            <person name="Brenner S."/>
            <person name="Warren W.C."/>
        </authorList>
    </citation>
    <scope>NUCLEOTIDE SEQUENCE</scope>
    <source>
        <tissue evidence="3">Ovary</tissue>
    </source>
</reference>
<evidence type="ECO:0000256" key="1">
    <source>
        <dbReference type="SAM" id="Coils"/>
    </source>
</evidence>
<dbReference type="GO" id="GO:0051299">
    <property type="term" value="P:centrosome separation"/>
    <property type="evidence" value="ECO:0007669"/>
    <property type="project" value="TreeGrafter"/>
</dbReference>
<protein>
    <submittedName>
        <fullName evidence="3">Centrobin-like protein</fullName>
    </submittedName>
</protein>
<feature type="region of interest" description="Disordered" evidence="2">
    <location>
        <begin position="328"/>
        <end position="373"/>
    </location>
</feature>
<feature type="non-terminal residue" evidence="3">
    <location>
        <position position="562"/>
    </location>
</feature>
<accession>V9KSH9</accession>
<dbReference type="GO" id="GO:0005814">
    <property type="term" value="C:centriole"/>
    <property type="evidence" value="ECO:0007669"/>
    <property type="project" value="TreeGrafter"/>
</dbReference>
<dbReference type="PANTHER" id="PTHR34439:SF1">
    <property type="entry name" value="CENTROBIN"/>
    <property type="match status" value="1"/>
</dbReference>
<dbReference type="GO" id="GO:0007099">
    <property type="term" value="P:centriole replication"/>
    <property type="evidence" value="ECO:0007669"/>
    <property type="project" value="InterPro"/>
</dbReference>
<feature type="compositionally biased region" description="Basic and acidic residues" evidence="2">
    <location>
        <begin position="331"/>
        <end position="358"/>
    </location>
</feature>
<evidence type="ECO:0000313" key="3">
    <source>
        <dbReference type="EMBL" id="AFP01334.1"/>
    </source>
</evidence>
<dbReference type="PANTHER" id="PTHR34439">
    <property type="entry name" value="CENTROBIN"/>
    <property type="match status" value="1"/>
</dbReference>
<dbReference type="GO" id="GO:0005813">
    <property type="term" value="C:centrosome"/>
    <property type="evidence" value="ECO:0007669"/>
    <property type="project" value="TreeGrafter"/>
</dbReference>
<keyword evidence="1" id="KW-0175">Coiled coil</keyword>
<feature type="coiled-coil region" evidence="1">
    <location>
        <begin position="441"/>
        <end position="501"/>
    </location>
</feature>
<dbReference type="EMBL" id="JW868816">
    <property type="protein sequence ID" value="AFP01334.1"/>
    <property type="molecule type" value="mRNA"/>
</dbReference>
<feature type="non-terminal residue" evidence="3">
    <location>
        <position position="1"/>
    </location>
</feature>
<name>V9KSH9_CALMI</name>
<feature type="region of interest" description="Disordered" evidence="2">
    <location>
        <begin position="88"/>
        <end position="125"/>
    </location>
</feature>
<dbReference type="GO" id="GO:1902410">
    <property type="term" value="P:mitotic cytokinetic process"/>
    <property type="evidence" value="ECO:0007669"/>
    <property type="project" value="TreeGrafter"/>
</dbReference>